<accession>A0A9W2Z8S3</accession>
<dbReference type="OMA" id="RSERPHI"/>
<evidence type="ECO:0000313" key="3">
    <source>
        <dbReference type="RefSeq" id="XP_055871505.1"/>
    </source>
</evidence>
<dbReference type="PANTHER" id="PTHR37984:SF5">
    <property type="entry name" value="PROTEIN NYNRIN-LIKE"/>
    <property type="match status" value="1"/>
</dbReference>
<dbReference type="InterPro" id="IPR001584">
    <property type="entry name" value="Integrase_cat-core"/>
</dbReference>
<dbReference type="PROSITE" id="PS50994">
    <property type="entry name" value="INTEGRASE"/>
    <property type="match status" value="1"/>
</dbReference>
<dbReference type="Gene3D" id="3.30.420.10">
    <property type="entry name" value="Ribonuclease H-like superfamily/Ribonuclease H"/>
    <property type="match status" value="1"/>
</dbReference>
<dbReference type="GO" id="GO:0003676">
    <property type="term" value="F:nucleic acid binding"/>
    <property type="evidence" value="ECO:0007669"/>
    <property type="project" value="InterPro"/>
</dbReference>
<dbReference type="InterPro" id="IPR036397">
    <property type="entry name" value="RNaseH_sf"/>
</dbReference>
<dbReference type="InterPro" id="IPR050951">
    <property type="entry name" value="Retrovirus_Pol_polyprotein"/>
</dbReference>
<dbReference type="GeneID" id="129923628"/>
<dbReference type="InterPro" id="IPR012337">
    <property type="entry name" value="RNaseH-like_sf"/>
</dbReference>
<gene>
    <name evidence="3" type="primary">LOC129923628</name>
</gene>
<proteinExistence type="predicted"/>
<dbReference type="OrthoDB" id="6160105at2759"/>
<dbReference type="AlphaFoldDB" id="A0A9W2Z8S3"/>
<dbReference type="RefSeq" id="XP_055871505.1">
    <property type="nucleotide sequence ID" value="XM_056015530.1"/>
</dbReference>
<name>A0A9W2Z8S3_BIOGL</name>
<organism evidence="2 3">
    <name type="scientific">Biomphalaria glabrata</name>
    <name type="common">Bloodfluke planorb</name>
    <name type="synonym">Freshwater snail</name>
    <dbReference type="NCBI Taxonomy" id="6526"/>
    <lineage>
        <taxon>Eukaryota</taxon>
        <taxon>Metazoa</taxon>
        <taxon>Spiralia</taxon>
        <taxon>Lophotrochozoa</taxon>
        <taxon>Mollusca</taxon>
        <taxon>Gastropoda</taxon>
        <taxon>Heterobranchia</taxon>
        <taxon>Euthyneura</taxon>
        <taxon>Panpulmonata</taxon>
        <taxon>Hygrophila</taxon>
        <taxon>Lymnaeoidea</taxon>
        <taxon>Planorbidae</taxon>
        <taxon>Biomphalaria</taxon>
    </lineage>
</organism>
<protein>
    <submittedName>
        <fullName evidence="3">Uncharacterized protein LOC129923628</fullName>
    </submittedName>
</protein>
<dbReference type="PANTHER" id="PTHR37984">
    <property type="entry name" value="PROTEIN CBG26694"/>
    <property type="match status" value="1"/>
</dbReference>
<keyword evidence="2" id="KW-1185">Reference proteome</keyword>
<evidence type="ECO:0000313" key="2">
    <source>
        <dbReference type="Proteomes" id="UP001165740"/>
    </source>
</evidence>
<evidence type="ECO:0000259" key="1">
    <source>
        <dbReference type="PROSITE" id="PS50994"/>
    </source>
</evidence>
<dbReference type="SUPFAM" id="SSF53098">
    <property type="entry name" value="Ribonuclease H-like"/>
    <property type="match status" value="1"/>
</dbReference>
<dbReference type="GO" id="GO:0015074">
    <property type="term" value="P:DNA integration"/>
    <property type="evidence" value="ECO:0007669"/>
    <property type="project" value="InterPro"/>
</dbReference>
<dbReference type="Proteomes" id="UP001165740">
    <property type="component" value="Chromosome 17"/>
</dbReference>
<feature type="domain" description="Integrase catalytic" evidence="1">
    <location>
        <begin position="1"/>
        <end position="46"/>
    </location>
</feature>
<reference evidence="3" key="1">
    <citation type="submission" date="2025-08" db="UniProtKB">
        <authorList>
            <consortium name="RefSeq"/>
        </authorList>
    </citation>
    <scope>IDENTIFICATION</scope>
</reference>
<sequence length="257" mass="29879">MDPHLLVKKFLKFSKSWGFKHITSSPRFPQSNGTAERVIQTVKQLLNKARMSGQDPYMALLHSRNAPCPDGPSPTRLLMGRRLRTNLPTTEAYLRPQIPDKQENAWKTRKSNQVKYYNKIVRRSERPHIQVWSKVWIYGNQQCGDLWEPAVVISEAETPRSYWVKPHNGVTYRRNRRMLRDTCTRSEVMPDIFEMDTPETVIVNLYSQRMGLSFKFLAHRHNLGHVVPVILQGLLSLHITRAKFHTVKSLKATGTDY</sequence>